<reference evidence="2 3" key="1">
    <citation type="journal article" date="2015" name="Sci. Rep.">
        <title>The power of single molecule real-time sequencing technology in the de novo assembly of a eukaryotic genome.</title>
        <authorList>
            <person name="Sakai H."/>
            <person name="Naito K."/>
            <person name="Ogiso-Tanaka E."/>
            <person name="Takahashi Y."/>
            <person name="Iseki K."/>
            <person name="Muto C."/>
            <person name="Satou K."/>
            <person name="Teruya K."/>
            <person name="Shiroma A."/>
            <person name="Shimoji M."/>
            <person name="Hirano T."/>
            <person name="Itoh T."/>
            <person name="Kaga A."/>
            <person name="Tomooka N."/>
        </authorList>
    </citation>
    <scope>NUCLEOTIDE SEQUENCE [LARGE SCALE GENOMIC DNA]</scope>
    <source>
        <strain evidence="3">cv. Shumari</strain>
    </source>
</reference>
<sequence length="81" mass="9651">MVSSPNNTKEVSKEWIQTQIVTLYFIILMKPNLLIGNLVHNPHDHSYYYKNRVIFFLFLYLFTSHAIFILTDFGESFEQYA</sequence>
<keyword evidence="1" id="KW-0812">Transmembrane</keyword>
<keyword evidence="1" id="KW-1133">Transmembrane helix</keyword>
<evidence type="ECO:0000313" key="3">
    <source>
        <dbReference type="Proteomes" id="UP000291084"/>
    </source>
</evidence>
<keyword evidence="3" id="KW-1185">Reference proteome</keyword>
<evidence type="ECO:0000256" key="1">
    <source>
        <dbReference type="SAM" id="Phobius"/>
    </source>
</evidence>
<protein>
    <submittedName>
        <fullName evidence="2">Uncharacterized protein</fullName>
    </submittedName>
</protein>
<gene>
    <name evidence="2" type="primary">Vigan.04G224200</name>
    <name evidence="2" type="ORF">VIGAN_04224200</name>
</gene>
<feature type="transmembrane region" description="Helical" evidence="1">
    <location>
        <begin position="20"/>
        <end position="40"/>
    </location>
</feature>
<name>A0A0S3RW28_PHAAN</name>
<accession>A0A0S3RW28</accession>
<proteinExistence type="predicted"/>
<organism evidence="2 3">
    <name type="scientific">Vigna angularis var. angularis</name>
    <dbReference type="NCBI Taxonomy" id="157739"/>
    <lineage>
        <taxon>Eukaryota</taxon>
        <taxon>Viridiplantae</taxon>
        <taxon>Streptophyta</taxon>
        <taxon>Embryophyta</taxon>
        <taxon>Tracheophyta</taxon>
        <taxon>Spermatophyta</taxon>
        <taxon>Magnoliopsida</taxon>
        <taxon>eudicotyledons</taxon>
        <taxon>Gunneridae</taxon>
        <taxon>Pentapetalae</taxon>
        <taxon>rosids</taxon>
        <taxon>fabids</taxon>
        <taxon>Fabales</taxon>
        <taxon>Fabaceae</taxon>
        <taxon>Papilionoideae</taxon>
        <taxon>50 kb inversion clade</taxon>
        <taxon>NPAAA clade</taxon>
        <taxon>indigoferoid/millettioid clade</taxon>
        <taxon>Phaseoleae</taxon>
        <taxon>Vigna</taxon>
    </lineage>
</organism>
<dbReference type="Proteomes" id="UP000291084">
    <property type="component" value="Chromosome 4"/>
</dbReference>
<feature type="transmembrane region" description="Helical" evidence="1">
    <location>
        <begin position="52"/>
        <end position="71"/>
    </location>
</feature>
<keyword evidence="1" id="KW-0472">Membrane</keyword>
<dbReference type="AlphaFoldDB" id="A0A0S3RW28"/>
<dbReference type="EMBL" id="AP015037">
    <property type="protein sequence ID" value="BAT84788.1"/>
    <property type="molecule type" value="Genomic_DNA"/>
</dbReference>
<evidence type="ECO:0000313" key="2">
    <source>
        <dbReference type="EMBL" id="BAT84788.1"/>
    </source>
</evidence>